<feature type="transmembrane region" description="Helical" evidence="8">
    <location>
        <begin position="416"/>
        <end position="435"/>
    </location>
</feature>
<feature type="transmembrane region" description="Helical" evidence="8">
    <location>
        <begin position="186"/>
        <end position="208"/>
    </location>
</feature>
<feature type="transmembrane region" description="Helical" evidence="8">
    <location>
        <begin position="279"/>
        <end position="303"/>
    </location>
</feature>
<evidence type="ECO:0000256" key="7">
    <source>
        <dbReference type="ARBA" id="ARBA00031636"/>
    </source>
</evidence>
<comment type="caution">
    <text evidence="9">The sequence shown here is derived from an EMBL/GenBank/DDBJ whole genome shotgun (WGS) entry which is preliminary data.</text>
</comment>
<evidence type="ECO:0000313" key="9">
    <source>
        <dbReference type="EMBL" id="MCY6370854.1"/>
    </source>
</evidence>
<dbReference type="PANTHER" id="PTHR43298:SF2">
    <property type="entry name" value="FMN_FAD EXPORTER YEEO-RELATED"/>
    <property type="match status" value="1"/>
</dbReference>
<dbReference type="PIRSF" id="PIRSF038958">
    <property type="entry name" value="PG_synth_SpoVB"/>
    <property type="match status" value="1"/>
</dbReference>
<evidence type="ECO:0000256" key="3">
    <source>
        <dbReference type="ARBA" id="ARBA00022448"/>
    </source>
</evidence>
<feature type="transmembrane region" description="Helical" evidence="8">
    <location>
        <begin position="324"/>
        <end position="346"/>
    </location>
</feature>
<evidence type="ECO:0000256" key="8">
    <source>
        <dbReference type="SAM" id="Phobius"/>
    </source>
</evidence>
<name>A0ABT4CP66_9CLOT</name>
<comment type="similarity">
    <text evidence="2">Belongs to the multi antimicrobial extrusion (MATE) (TC 2.A.66.1) family.</text>
</comment>
<dbReference type="Proteomes" id="UP001079657">
    <property type="component" value="Unassembled WGS sequence"/>
</dbReference>
<reference evidence="9" key="1">
    <citation type="submission" date="2022-12" db="EMBL/GenBank/DDBJ databases">
        <authorList>
            <person name="Wang J."/>
        </authorList>
    </citation>
    <scope>NUCLEOTIDE SEQUENCE</scope>
    <source>
        <strain evidence="9">HY-42-06</strain>
    </source>
</reference>
<dbReference type="RefSeq" id="WP_268049699.1">
    <property type="nucleotide sequence ID" value="NZ_JAPQES010000003.1"/>
</dbReference>
<feature type="transmembrane region" description="Helical" evidence="8">
    <location>
        <begin position="124"/>
        <end position="146"/>
    </location>
</feature>
<dbReference type="InterPro" id="IPR050222">
    <property type="entry name" value="MATE_MdtK"/>
</dbReference>
<evidence type="ECO:0000256" key="5">
    <source>
        <dbReference type="ARBA" id="ARBA00022989"/>
    </source>
</evidence>
<feature type="transmembrane region" description="Helical" evidence="8">
    <location>
        <begin position="392"/>
        <end position="410"/>
    </location>
</feature>
<feature type="transmembrane region" description="Helical" evidence="8">
    <location>
        <begin position="481"/>
        <end position="498"/>
    </location>
</feature>
<proteinExistence type="inferred from homology"/>
<comment type="subcellular location">
    <subcellularLocation>
        <location evidence="1">Membrane</location>
        <topology evidence="1">Multi-pass membrane protein</topology>
    </subcellularLocation>
</comment>
<accession>A0ABT4CP66</accession>
<dbReference type="InterPro" id="IPR014249">
    <property type="entry name" value="Spore_V_B"/>
</dbReference>
<evidence type="ECO:0000256" key="1">
    <source>
        <dbReference type="ARBA" id="ARBA00004141"/>
    </source>
</evidence>
<dbReference type="NCBIfam" id="TIGR02900">
    <property type="entry name" value="spore_V_B"/>
    <property type="match status" value="1"/>
</dbReference>
<keyword evidence="5 8" id="KW-1133">Transmembrane helix</keyword>
<keyword evidence="4 8" id="KW-0812">Transmembrane</keyword>
<feature type="transmembrane region" description="Helical" evidence="8">
    <location>
        <begin position="456"/>
        <end position="475"/>
    </location>
</feature>
<feature type="transmembrane region" description="Helical" evidence="8">
    <location>
        <begin position="85"/>
        <end position="104"/>
    </location>
</feature>
<dbReference type="Pfam" id="PF01943">
    <property type="entry name" value="Polysacc_synt"/>
    <property type="match status" value="1"/>
</dbReference>
<feature type="transmembrane region" description="Helical" evidence="8">
    <location>
        <begin position="229"/>
        <end position="259"/>
    </location>
</feature>
<organism evidence="9 10">
    <name type="scientific">Clostridium ganghwense</name>
    <dbReference type="NCBI Taxonomy" id="312089"/>
    <lineage>
        <taxon>Bacteria</taxon>
        <taxon>Bacillati</taxon>
        <taxon>Bacillota</taxon>
        <taxon>Clostridia</taxon>
        <taxon>Eubacteriales</taxon>
        <taxon>Clostridiaceae</taxon>
        <taxon>Clostridium</taxon>
    </lineage>
</organism>
<gene>
    <name evidence="9" type="primary">spoVB</name>
    <name evidence="9" type="ORF">OXH55_09445</name>
</gene>
<protein>
    <recommendedName>
        <fullName evidence="7">Multidrug-efflux transporter</fullName>
    </recommendedName>
</protein>
<sequence>MKKDKFLRNSILLTISNSTTGVLKFVFSIILSRELGAEGMGLYALIMPIYDLFSCLVCGGMMTALSKESSSYESKKDYTSIHKSIHVTLIFDFIWSFLIVIFVFINSKYISISIIKDSRSLQSLIFICPALICVALSSIIKGYFYGTSKVSIPAIIDIVEKAVRIVVTIFAIKLIAFKNIENTVSVVYGALAAGEFISFMFLYTFYRLNKHKDFSLANTRSASEGTAQLLFNVLIMAVPLCVNGFLSTALSTVSTLILPRRLLLAGFTHSTALAMIGKFSGMALSIIFFPLVVVMSMSIVLIPDIAESIEKKDFINLEERINQVLRISFLLGMSTLIICFSMPNALGKLFFARNDLTIYIKFAALSAPFSYISATTFSILNGLGKQGILLRNSIIVSVEEVILLFVLTSIPSINILGYGLSLTITSLTSLIMNLYEIKKKCYINLSLENFFLDMMISLLVYFVLNIFNIVIPNTYFKFKTISLIFFGFLFFFYCSSFINKKIKRESLG</sequence>
<feature type="transmembrane region" description="Helical" evidence="8">
    <location>
        <begin position="158"/>
        <end position="180"/>
    </location>
</feature>
<evidence type="ECO:0000256" key="2">
    <source>
        <dbReference type="ARBA" id="ARBA00010199"/>
    </source>
</evidence>
<evidence type="ECO:0000256" key="4">
    <source>
        <dbReference type="ARBA" id="ARBA00022692"/>
    </source>
</evidence>
<dbReference type="EMBL" id="JAPQES010000003">
    <property type="protein sequence ID" value="MCY6370854.1"/>
    <property type="molecule type" value="Genomic_DNA"/>
</dbReference>
<dbReference type="InterPro" id="IPR002797">
    <property type="entry name" value="Polysacc_synth"/>
</dbReference>
<keyword evidence="3" id="KW-0813">Transport</keyword>
<evidence type="ECO:0000313" key="10">
    <source>
        <dbReference type="Proteomes" id="UP001079657"/>
    </source>
</evidence>
<dbReference type="PANTHER" id="PTHR43298">
    <property type="entry name" value="MULTIDRUG RESISTANCE PROTEIN NORM-RELATED"/>
    <property type="match status" value="1"/>
</dbReference>
<feature type="transmembrane region" description="Helical" evidence="8">
    <location>
        <begin position="43"/>
        <end position="65"/>
    </location>
</feature>
<keyword evidence="6 8" id="KW-0472">Membrane</keyword>
<dbReference type="InterPro" id="IPR024923">
    <property type="entry name" value="PG_synth_SpoVB"/>
</dbReference>
<feature type="transmembrane region" description="Helical" evidence="8">
    <location>
        <begin position="358"/>
        <end position="380"/>
    </location>
</feature>
<keyword evidence="10" id="KW-1185">Reference proteome</keyword>
<evidence type="ECO:0000256" key="6">
    <source>
        <dbReference type="ARBA" id="ARBA00023136"/>
    </source>
</evidence>